<evidence type="ECO:0008006" key="3">
    <source>
        <dbReference type="Google" id="ProtNLM"/>
    </source>
</evidence>
<evidence type="ECO:0000313" key="1">
    <source>
        <dbReference type="EMBL" id="AJD49170.1"/>
    </source>
</evidence>
<dbReference type="RefSeq" id="WP_008734094.1">
    <property type="nucleotide sequence ID" value="NZ_CP004387.1"/>
</dbReference>
<proteinExistence type="predicted"/>
<accession>A0A0B4XQU5</accession>
<dbReference type="EMBL" id="CP004387">
    <property type="protein sequence ID" value="AJD49170.1"/>
    <property type="molecule type" value="Genomic_DNA"/>
</dbReference>
<sequence length="61" mass="6827">MSRPTPADADSLVARRIEDALAGLRFGAVEITVHDGRIVQIERREKFRFESTVVKTAAERS</sequence>
<organism evidence="1 2">
    <name type="scientific">Isoalcanivorax pacificus W11-5</name>
    <dbReference type="NCBI Taxonomy" id="391936"/>
    <lineage>
        <taxon>Bacteria</taxon>
        <taxon>Pseudomonadati</taxon>
        <taxon>Pseudomonadota</taxon>
        <taxon>Gammaproteobacteria</taxon>
        <taxon>Oceanospirillales</taxon>
        <taxon>Alcanivoracaceae</taxon>
        <taxon>Isoalcanivorax</taxon>
    </lineage>
</organism>
<name>A0A0B4XQU5_9GAMM</name>
<gene>
    <name evidence="1" type="ORF">S7S_13790</name>
</gene>
<dbReference type="InterPro" id="IPR018743">
    <property type="entry name" value="DUF2292"/>
</dbReference>
<dbReference type="Pfam" id="PF10055">
    <property type="entry name" value="DUF2292"/>
    <property type="match status" value="1"/>
</dbReference>
<dbReference type="STRING" id="391936.S7S_13790"/>
<dbReference type="OrthoDB" id="6905012at2"/>
<dbReference type="HOGENOM" id="CLU_198116_2_0_6"/>
<dbReference type="Proteomes" id="UP000006764">
    <property type="component" value="Chromosome"/>
</dbReference>
<dbReference type="AlphaFoldDB" id="A0A0B4XQU5"/>
<keyword evidence="2" id="KW-1185">Reference proteome</keyword>
<evidence type="ECO:0000313" key="2">
    <source>
        <dbReference type="Proteomes" id="UP000006764"/>
    </source>
</evidence>
<dbReference type="KEGG" id="apac:S7S_13790"/>
<reference evidence="1 2" key="1">
    <citation type="journal article" date="2012" name="J. Bacteriol.">
        <title>Genome sequence of an alkane-degrading bacterium, Alcanivorax pacificus type strain W11-5, isolated from deep sea sediment.</title>
        <authorList>
            <person name="Lai Q."/>
            <person name="Shao Z."/>
        </authorList>
    </citation>
    <scope>NUCLEOTIDE SEQUENCE [LARGE SCALE GENOMIC DNA]</scope>
    <source>
        <strain evidence="1 2">W11-5</strain>
    </source>
</reference>
<protein>
    <recommendedName>
        <fullName evidence="3">Organosulfur compounds A</fullName>
    </recommendedName>
</protein>